<accession>A0A699LC07</accession>
<feature type="non-terminal residue" evidence="1">
    <location>
        <position position="64"/>
    </location>
</feature>
<proteinExistence type="predicted"/>
<dbReference type="AlphaFoldDB" id="A0A699LC07"/>
<gene>
    <name evidence="1" type="ORF">Tci_698725</name>
</gene>
<evidence type="ECO:0000313" key="1">
    <source>
        <dbReference type="EMBL" id="GFB26754.1"/>
    </source>
</evidence>
<comment type="caution">
    <text evidence="1">The sequence shown here is derived from an EMBL/GenBank/DDBJ whole genome shotgun (WGS) entry which is preliminary data.</text>
</comment>
<sequence>MTVGRGEECGMAREAGKLGKKGLQGFGGKDCSVQPRVQGLCEVMTVGRGEECGMAREAGKLGKK</sequence>
<dbReference type="EMBL" id="BKCJ010589176">
    <property type="protein sequence ID" value="GFB26754.1"/>
    <property type="molecule type" value="Genomic_DNA"/>
</dbReference>
<name>A0A699LC07_TANCI</name>
<organism evidence="1">
    <name type="scientific">Tanacetum cinerariifolium</name>
    <name type="common">Dalmatian daisy</name>
    <name type="synonym">Chrysanthemum cinerariifolium</name>
    <dbReference type="NCBI Taxonomy" id="118510"/>
    <lineage>
        <taxon>Eukaryota</taxon>
        <taxon>Viridiplantae</taxon>
        <taxon>Streptophyta</taxon>
        <taxon>Embryophyta</taxon>
        <taxon>Tracheophyta</taxon>
        <taxon>Spermatophyta</taxon>
        <taxon>Magnoliopsida</taxon>
        <taxon>eudicotyledons</taxon>
        <taxon>Gunneridae</taxon>
        <taxon>Pentapetalae</taxon>
        <taxon>asterids</taxon>
        <taxon>campanulids</taxon>
        <taxon>Asterales</taxon>
        <taxon>Asteraceae</taxon>
        <taxon>Asteroideae</taxon>
        <taxon>Anthemideae</taxon>
        <taxon>Anthemidinae</taxon>
        <taxon>Tanacetum</taxon>
    </lineage>
</organism>
<reference evidence="1" key="1">
    <citation type="journal article" date="2019" name="Sci. Rep.">
        <title>Draft genome of Tanacetum cinerariifolium, the natural source of mosquito coil.</title>
        <authorList>
            <person name="Yamashiro T."/>
            <person name="Shiraishi A."/>
            <person name="Satake H."/>
            <person name="Nakayama K."/>
        </authorList>
    </citation>
    <scope>NUCLEOTIDE SEQUENCE</scope>
</reference>
<protein>
    <submittedName>
        <fullName evidence="1">Uncharacterized protein</fullName>
    </submittedName>
</protein>